<dbReference type="Proteomes" id="UP000177281">
    <property type="component" value="Unassembled WGS sequence"/>
</dbReference>
<gene>
    <name evidence="1" type="ORF">A3B10_02760</name>
</gene>
<dbReference type="STRING" id="1817841.A3B10_02760"/>
<name>A0A1F5Q254_9BACT</name>
<evidence type="ECO:0000313" key="1">
    <source>
        <dbReference type="EMBL" id="OGE96208.1"/>
    </source>
</evidence>
<organism evidence="1 2">
    <name type="scientific">Candidatus Doudnabacteria bacterium RIFCSPLOWO2_01_FULL_44_21</name>
    <dbReference type="NCBI Taxonomy" id="1817841"/>
    <lineage>
        <taxon>Bacteria</taxon>
        <taxon>Candidatus Doudnaibacteriota</taxon>
    </lineage>
</organism>
<dbReference type="CDD" id="cd22231">
    <property type="entry name" value="RHH_NikR_HicB-like"/>
    <property type="match status" value="1"/>
</dbReference>
<dbReference type="Gene3D" id="6.10.10.120">
    <property type="entry name" value="Antitoxin ParD1-like"/>
    <property type="match status" value="1"/>
</dbReference>
<dbReference type="InterPro" id="IPR038296">
    <property type="entry name" value="ParD_sf"/>
</dbReference>
<dbReference type="SUPFAM" id="SSF47598">
    <property type="entry name" value="Ribbon-helix-helix"/>
    <property type="match status" value="1"/>
</dbReference>
<reference evidence="1 2" key="1">
    <citation type="journal article" date="2016" name="Nat. Commun.">
        <title>Thousands of microbial genomes shed light on interconnected biogeochemical processes in an aquifer system.</title>
        <authorList>
            <person name="Anantharaman K."/>
            <person name="Brown C.T."/>
            <person name="Hug L.A."/>
            <person name="Sharon I."/>
            <person name="Castelle C.J."/>
            <person name="Probst A.J."/>
            <person name="Thomas B.C."/>
            <person name="Singh A."/>
            <person name="Wilkins M.J."/>
            <person name="Karaoz U."/>
            <person name="Brodie E.L."/>
            <person name="Williams K.H."/>
            <person name="Hubbard S.S."/>
            <person name="Banfield J.F."/>
        </authorList>
    </citation>
    <scope>NUCLEOTIDE SEQUENCE [LARGE SCALE GENOMIC DNA]</scope>
</reference>
<proteinExistence type="predicted"/>
<dbReference type="EMBL" id="MFFB01000006">
    <property type="protein sequence ID" value="OGE96208.1"/>
    <property type="molecule type" value="Genomic_DNA"/>
</dbReference>
<dbReference type="InterPro" id="IPR010985">
    <property type="entry name" value="Ribbon_hlx_hlx"/>
</dbReference>
<dbReference type="AlphaFoldDB" id="A0A1F5Q254"/>
<comment type="caution">
    <text evidence="1">The sequence shown here is derived from an EMBL/GenBank/DDBJ whole genome shotgun (WGS) entry which is preliminary data.</text>
</comment>
<accession>A0A1F5Q254</accession>
<sequence>MPQVLKKEVEEAVKKGGYATKSEFVRDLMRLWKEEQLLQELRESQTQIARGRGKVLRSLKDLR</sequence>
<dbReference type="GO" id="GO:0006355">
    <property type="term" value="P:regulation of DNA-templated transcription"/>
    <property type="evidence" value="ECO:0007669"/>
    <property type="project" value="InterPro"/>
</dbReference>
<evidence type="ECO:0000313" key="2">
    <source>
        <dbReference type="Proteomes" id="UP000177281"/>
    </source>
</evidence>
<protein>
    <recommendedName>
        <fullName evidence="3">Ribbon-helix-helix protein CopG domain-containing protein</fullName>
    </recommendedName>
</protein>
<evidence type="ECO:0008006" key="3">
    <source>
        <dbReference type="Google" id="ProtNLM"/>
    </source>
</evidence>